<feature type="coiled-coil region" evidence="1">
    <location>
        <begin position="724"/>
        <end position="800"/>
    </location>
</feature>
<feature type="domain" description="GAG-pre-integrase" evidence="3">
    <location>
        <begin position="1170"/>
        <end position="1222"/>
    </location>
</feature>
<feature type="region of interest" description="Disordered" evidence="2">
    <location>
        <begin position="624"/>
        <end position="659"/>
    </location>
</feature>
<reference evidence="4" key="1">
    <citation type="journal article" date="2019" name="Sci. Rep.">
        <title>Draft genome of Tanacetum cinerariifolium, the natural source of mosquito coil.</title>
        <authorList>
            <person name="Yamashiro T."/>
            <person name="Shiraishi A."/>
            <person name="Satake H."/>
            <person name="Nakayama K."/>
        </authorList>
    </citation>
    <scope>NUCLEOTIDE SEQUENCE</scope>
</reference>
<name>A0A6L2N5N3_TANCI</name>
<dbReference type="InterPro" id="IPR025724">
    <property type="entry name" value="GAG-pre-integrase_dom"/>
</dbReference>
<feature type="region of interest" description="Disordered" evidence="2">
    <location>
        <begin position="966"/>
        <end position="990"/>
    </location>
</feature>
<evidence type="ECO:0000256" key="2">
    <source>
        <dbReference type="SAM" id="MobiDB-lite"/>
    </source>
</evidence>
<comment type="caution">
    <text evidence="4">The sequence shown here is derived from an EMBL/GenBank/DDBJ whole genome shotgun (WGS) entry which is preliminary data.</text>
</comment>
<keyword evidence="1" id="KW-0175">Coiled coil</keyword>
<feature type="region of interest" description="Disordered" evidence="2">
    <location>
        <begin position="673"/>
        <end position="698"/>
    </location>
</feature>
<feature type="compositionally biased region" description="Basic and acidic residues" evidence="2">
    <location>
        <begin position="644"/>
        <end position="656"/>
    </location>
</feature>
<accession>A0A6L2N5N3</accession>
<sequence>MTLLNTLMETCATLSQKVAQLKQDKITQALEILKLKKRVKKLEKKRRSKSYGLKRLRKVGGKIEAIDVDKDITLVDTETQVDAELQDRIDGDNASTKKVNTVEPTVFDDEEENINWNAVAEQIQEKHLDNIRKYQSLKRKLISIAQARKNMIIYLKNMAGYKMEHFRGMTYDKVRPIFEREYNKVQTLFKPNKDVEEPQKKRVAEETLLQKSFKKLKAVEVSGSESTQDTITNDPKEMSEEDVQNMLEIVPVFEFKVEALQVKYPLIDWEIHSEGSRSYWKIIRVSGITEAYQSFEDMSKGFDKEDLDALWRLVKEKFSSAVPTVDKEKALWVKLKRLFEPDTDNVLRKLQRYIHYPIIWKLYYNCGVHQVSSTTRRHDMFMLTEKNYPLSNGVMTLMLSAKLQVEEDSDMARYLVMKIFMEANKPKSKRKDYVNECVNNKKSLTGHDPENGDHPLPVITQVSLPGTISNVPPPLKDKSMWTAEGKKNRKIDRLARSLLIQGLLNDIYSLIDNNNSAKEWKQYGAMMRQNKNLMNINIDALYNILKQNQGDVNEAMGHKKKAVVVTSDPLALVAEKTKVTKRREKVVVQSESEGSDDEDISDLIKITALLAKAFNRKKYYAKPTNNNLRTSSASSSANKKPKYVKSEEKKEDKKDDSDQEINANMACMAKMEKVLSDSEESSSSSEETIAKFNENRIVSQIDHDESEVDHNDSEEKGHLVDKLITKFNQKIAKCQKRIEKANQQSKYLENQNKDLQDIYDVLKNQVNTFEEKNNEFNQQIKVSNETNVDLLAQIEVLQEQLKVKHVVIDTHTELKELRPSLYDERIIGLGYTLMFLTHSNEALEIEKFKRARENKIEFAYDYGNLNATNKFTQTICFDCDFRKIIIDFEDEVVSLLEKEKEKLEIIESLKSKGFESHENAIIESKNQSENNCHKNSKVIAPGMFKVNVSQSVSPILAYKTSCASNNVENKTKRKRRKRTSSKQNHKQVNNDVLRANRDFVHFLGLDTLSSVRRPKHSGVIWNKKGTSNTSTVDLSSVSILKLSKDVKRNSRKDLLSCNNSHHVDTRSAYTCNDAMNVSCNSRLYASCDVNDLFVFDDVSIRKSQVSKMSFRKKPRDSLNHMTGNRALLTNFVEKFLGTIHFGNNDFTVIAGYGDVVIGSMTINKVYYVEAKASSSQSWLWHQRLSYLNLTTINNLVKNNLVRGLPKMKFEKDHLCSACEQGKTHQKYHNSKTDFASNMPLHLFHMDLCSPMRDTIQYGKVIVEQVQVRQGQSYAGTGYKGNATSSGGNNAERQTGVVKCYNYQAQESGQILDKGKLVFLADPGIQDDQAAQTTILNNVAFQTEDLDAYDSDCDDVSNAKAVLMVNLSNYGLDVILEVPHFEPYHTNMDNQSVHAMQSFEQTPVVDFTDNEITTDSNIIPYSQYLQETQQITVQDNNLYAQQDSMILFVIEQMFEQIINHVNNLKKANQEKNNESLTAELEKYKERVKTFEQRLNIDLSTREKIIDSQIDDMIKKKRALKPQIYSLEQNLYNQIK</sequence>
<organism evidence="4">
    <name type="scientific">Tanacetum cinerariifolium</name>
    <name type="common">Dalmatian daisy</name>
    <name type="synonym">Chrysanthemum cinerariifolium</name>
    <dbReference type="NCBI Taxonomy" id="118510"/>
    <lineage>
        <taxon>Eukaryota</taxon>
        <taxon>Viridiplantae</taxon>
        <taxon>Streptophyta</taxon>
        <taxon>Embryophyta</taxon>
        <taxon>Tracheophyta</taxon>
        <taxon>Spermatophyta</taxon>
        <taxon>Magnoliopsida</taxon>
        <taxon>eudicotyledons</taxon>
        <taxon>Gunneridae</taxon>
        <taxon>Pentapetalae</taxon>
        <taxon>asterids</taxon>
        <taxon>campanulids</taxon>
        <taxon>Asterales</taxon>
        <taxon>Asteraceae</taxon>
        <taxon>Asteroideae</taxon>
        <taxon>Anthemideae</taxon>
        <taxon>Anthemidinae</taxon>
        <taxon>Tanacetum</taxon>
    </lineage>
</organism>
<evidence type="ECO:0000313" key="4">
    <source>
        <dbReference type="EMBL" id="GEU79985.1"/>
    </source>
</evidence>
<feature type="compositionally biased region" description="Basic residues" evidence="2">
    <location>
        <begin position="971"/>
        <end position="985"/>
    </location>
</feature>
<gene>
    <name evidence="4" type="ORF">Tci_051963</name>
</gene>
<dbReference type="EMBL" id="BKCJ010007987">
    <property type="protein sequence ID" value="GEU79985.1"/>
    <property type="molecule type" value="Genomic_DNA"/>
</dbReference>
<protein>
    <recommendedName>
        <fullName evidence="3">GAG-pre-integrase domain-containing protein</fullName>
    </recommendedName>
</protein>
<dbReference type="Pfam" id="PF13976">
    <property type="entry name" value="gag_pre-integrs"/>
    <property type="match status" value="1"/>
</dbReference>
<feature type="coiled-coil region" evidence="1">
    <location>
        <begin position="1449"/>
        <end position="1492"/>
    </location>
</feature>
<proteinExistence type="predicted"/>
<evidence type="ECO:0000256" key="1">
    <source>
        <dbReference type="SAM" id="Coils"/>
    </source>
</evidence>
<evidence type="ECO:0000259" key="3">
    <source>
        <dbReference type="Pfam" id="PF13976"/>
    </source>
</evidence>